<dbReference type="EMBL" id="BBZA01000181">
    <property type="protein sequence ID" value="GAP63664.1"/>
    <property type="molecule type" value="Genomic_DNA"/>
</dbReference>
<reference evidence="12" key="2">
    <citation type="submission" date="2015-08" db="EMBL/GenBank/DDBJ databases">
        <title>Draft Genome Sequence of a Heterotrophic Facultative Anaerobic Bacterium Ardenticatena maritima Strain 110S.</title>
        <authorList>
            <person name="Kawaichi S."/>
            <person name="Yoshida T."/>
            <person name="Sako Y."/>
            <person name="Nakamura R."/>
        </authorList>
    </citation>
    <scope>NUCLEOTIDE SEQUENCE [LARGE SCALE GENOMIC DNA]</scope>
    <source>
        <strain evidence="12">110S</strain>
    </source>
</reference>
<evidence type="ECO:0000256" key="8">
    <source>
        <dbReference type="ARBA" id="ARBA00023136"/>
    </source>
</evidence>
<dbReference type="GO" id="GO:0005886">
    <property type="term" value="C:plasma membrane"/>
    <property type="evidence" value="ECO:0007669"/>
    <property type="project" value="UniProtKB-SubCell"/>
</dbReference>
<accession>A0A0M9UD50</accession>
<dbReference type="GO" id="GO:1903806">
    <property type="term" value="P:L-isoleucine import across plasma membrane"/>
    <property type="evidence" value="ECO:0007669"/>
    <property type="project" value="TreeGrafter"/>
</dbReference>
<keyword evidence="5 10" id="KW-0812">Transmembrane</keyword>
<comment type="caution">
    <text evidence="11">The sequence shown here is derived from an EMBL/GenBank/DDBJ whole genome shotgun (WGS) entry which is preliminary data.</text>
</comment>
<evidence type="ECO:0000313" key="12">
    <source>
        <dbReference type="Proteomes" id="UP000037784"/>
    </source>
</evidence>
<evidence type="ECO:0000256" key="10">
    <source>
        <dbReference type="SAM" id="Phobius"/>
    </source>
</evidence>
<keyword evidence="4" id="KW-0997">Cell inner membrane</keyword>
<keyword evidence="2" id="KW-0813">Transport</keyword>
<dbReference type="Pfam" id="PF02653">
    <property type="entry name" value="BPD_transp_2"/>
    <property type="match status" value="1"/>
</dbReference>
<evidence type="ECO:0000256" key="7">
    <source>
        <dbReference type="ARBA" id="ARBA00022989"/>
    </source>
</evidence>
<sequence length="354" mass="38044">MTIKASRRARTMPDFTTLILWGLGGISLLVILYRIFVVLTTQEELTATIWGFQLVNGLVLGGVYALIALGYTLVYGILFMINFAHGEVMMLGAYAGYFTLTFLNARGFMETNPILTLVITFIAGMLVSMLAGITLERVAYRPLRRAPRLVPLITAIGASIFLQNAALRIFGSKLRVYVKPSVIEGGFRLGESGIFVPRTGVLIFVTSILLMIGLYLLVQYTKLGKAMRAVAEDKDTAALMGIDVDRVIVQTFMLGSLLAGAAGVMLGFHNSQVNAFIGFIPGIKAFTAAVLGGIGNIPGAMFGGFFLGLAESLGPTALGIPSQYKDVIAFSLLVLVLIFRPTGLLGEVLSEKRA</sequence>
<comment type="similarity">
    <text evidence="9">Belongs to the binding-protein-dependent transport system permease family. LivHM subfamily.</text>
</comment>
<evidence type="ECO:0000256" key="4">
    <source>
        <dbReference type="ARBA" id="ARBA00022519"/>
    </source>
</evidence>
<keyword evidence="8 10" id="KW-0472">Membrane</keyword>
<organism evidence="11 12">
    <name type="scientific">Ardenticatena maritima</name>
    <dbReference type="NCBI Taxonomy" id="872965"/>
    <lineage>
        <taxon>Bacteria</taxon>
        <taxon>Bacillati</taxon>
        <taxon>Chloroflexota</taxon>
        <taxon>Ardenticatenia</taxon>
        <taxon>Ardenticatenales</taxon>
        <taxon>Ardenticatenaceae</taxon>
        <taxon>Ardenticatena</taxon>
    </lineage>
</organism>
<dbReference type="CDD" id="cd06582">
    <property type="entry name" value="TM_PBP1_LivH_like"/>
    <property type="match status" value="1"/>
</dbReference>
<comment type="subcellular location">
    <subcellularLocation>
        <location evidence="1">Cell membrane</location>
        <topology evidence="1">Multi-pass membrane protein</topology>
    </subcellularLocation>
</comment>
<feature type="transmembrane region" description="Helical" evidence="10">
    <location>
        <begin position="114"/>
        <end position="135"/>
    </location>
</feature>
<evidence type="ECO:0000256" key="3">
    <source>
        <dbReference type="ARBA" id="ARBA00022475"/>
    </source>
</evidence>
<protein>
    <submittedName>
        <fullName evidence="11">Branched-chain amino acid transport system permease protein</fullName>
    </submittedName>
</protein>
<dbReference type="GO" id="GO:0015188">
    <property type="term" value="F:L-isoleucine transmembrane transporter activity"/>
    <property type="evidence" value="ECO:0007669"/>
    <property type="project" value="TreeGrafter"/>
</dbReference>
<dbReference type="GO" id="GO:0042941">
    <property type="term" value="P:D-alanine transmembrane transport"/>
    <property type="evidence" value="ECO:0007669"/>
    <property type="project" value="TreeGrafter"/>
</dbReference>
<evidence type="ECO:0000313" key="11">
    <source>
        <dbReference type="EMBL" id="GAP63664.1"/>
    </source>
</evidence>
<reference evidence="11 12" key="1">
    <citation type="journal article" date="2015" name="Genome Announc.">
        <title>Draft Genome Sequence of a Heterotrophic Facultative Anaerobic Thermophilic Bacterium, Ardenticatena maritima Strain 110ST.</title>
        <authorList>
            <person name="Kawaichi S."/>
            <person name="Yoshida T."/>
            <person name="Sako Y."/>
            <person name="Nakamura R."/>
        </authorList>
    </citation>
    <scope>NUCLEOTIDE SEQUENCE [LARGE SCALE GENOMIC DNA]</scope>
    <source>
        <strain evidence="11 12">110S</strain>
    </source>
</reference>
<dbReference type="InterPro" id="IPR001851">
    <property type="entry name" value="ABC_transp_permease"/>
</dbReference>
<feature type="transmembrane region" description="Helical" evidence="10">
    <location>
        <begin position="247"/>
        <end position="269"/>
    </location>
</feature>
<dbReference type="GO" id="GO:0005304">
    <property type="term" value="F:L-valine transmembrane transporter activity"/>
    <property type="evidence" value="ECO:0007669"/>
    <property type="project" value="TreeGrafter"/>
</dbReference>
<dbReference type="InterPro" id="IPR052157">
    <property type="entry name" value="BCAA_transport_permease"/>
</dbReference>
<dbReference type="GO" id="GO:0015190">
    <property type="term" value="F:L-leucine transmembrane transporter activity"/>
    <property type="evidence" value="ECO:0007669"/>
    <property type="project" value="TreeGrafter"/>
</dbReference>
<evidence type="ECO:0000256" key="6">
    <source>
        <dbReference type="ARBA" id="ARBA00022970"/>
    </source>
</evidence>
<evidence type="ECO:0000256" key="9">
    <source>
        <dbReference type="ARBA" id="ARBA00037998"/>
    </source>
</evidence>
<dbReference type="InParanoid" id="A0A0M9UD50"/>
<evidence type="ECO:0000256" key="1">
    <source>
        <dbReference type="ARBA" id="ARBA00004651"/>
    </source>
</evidence>
<feature type="transmembrane region" description="Helical" evidence="10">
    <location>
        <begin position="327"/>
        <end position="349"/>
    </location>
</feature>
<keyword evidence="7 10" id="KW-1133">Transmembrane helix</keyword>
<keyword evidence="6" id="KW-0029">Amino-acid transport</keyword>
<evidence type="ECO:0000256" key="5">
    <source>
        <dbReference type="ARBA" id="ARBA00022692"/>
    </source>
</evidence>
<gene>
    <name evidence="11" type="primary">livH</name>
    <name evidence="11" type="ORF">ARMA_2087</name>
</gene>
<dbReference type="STRING" id="872965.SE16_12975"/>
<keyword evidence="3" id="KW-1003">Cell membrane</keyword>
<evidence type="ECO:0000256" key="2">
    <source>
        <dbReference type="ARBA" id="ARBA00022448"/>
    </source>
</evidence>
<dbReference type="RefSeq" id="WP_235472394.1">
    <property type="nucleotide sequence ID" value="NZ_BBZA01000181.1"/>
</dbReference>
<feature type="transmembrane region" description="Helical" evidence="10">
    <location>
        <begin position="199"/>
        <end position="218"/>
    </location>
</feature>
<feature type="transmembrane region" description="Helical" evidence="10">
    <location>
        <begin position="147"/>
        <end position="170"/>
    </location>
</feature>
<feature type="transmembrane region" description="Helical" evidence="10">
    <location>
        <begin position="57"/>
        <end position="81"/>
    </location>
</feature>
<feature type="transmembrane region" description="Helical" evidence="10">
    <location>
        <begin position="275"/>
        <end position="294"/>
    </location>
</feature>
<dbReference type="AlphaFoldDB" id="A0A0M9UD50"/>
<feature type="transmembrane region" description="Helical" evidence="10">
    <location>
        <begin position="12"/>
        <end position="37"/>
    </location>
</feature>
<dbReference type="GO" id="GO:0015808">
    <property type="term" value="P:L-alanine transport"/>
    <property type="evidence" value="ECO:0007669"/>
    <property type="project" value="TreeGrafter"/>
</dbReference>
<dbReference type="PANTHER" id="PTHR11795">
    <property type="entry name" value="BRANCHED-CHAIN AMINO ACID TRANSPORT SYSTEM PERMEASE PROTEIN LIVH"/>
    <property type="match status" value="1"/>
</dbReference>
<proteinExistence type="inferred from homology"/>
<dbReference type="Proteomes" id="UP000037784">
    <property type="component" value="Unassembled WGS sequence"/>
</dbReference>
<keyword evidence="12" id="KW-1185">Reference proteome</keyword>
<name>A0A0M9UD50_9CHLR</name>
<dbReference type="PANTHER" id="PTHR11795:SF371">
    <property type="entry name" value="HIGH-AFFINITY BRANCHED-CHAIN AMINO ACID TRANSPORT SYSTEM PERMEASE PROTEIN LIVH"/>
    <property type="match status" value="1"/>
</dbReference>
<dbReference type="GO" id="GO:0015192">
    <property type="term" value="F:L-phenylalanine transmembrane transporter activity"/>
    <property type="evidence" value="ECO:0007669"/>
    <property type="project" value="TreeGrafter"/>
</dbReference>
<feature type="transmembrane region" description="Helical" evidence="10">
    <location>
        <begin position="301"/>
        <end position="321"/>
    </location>
</feature>